<keyword evidence="2" id="KW-1185">Reference proteome</keyword>
<proteinExistence type="predicted"/>
<dbReference type="Pfam" id="PF15586">
    <property type="entry name" value="Imm8"/>
    <property type="match status" value="1"/>
</dbReference>
<dbReference type="EMBL" id="JBBYXI010000010">
    <property type="protein sequence ID" value="MEN3931788.1"/>
    <property type="molecule type" value="Genomic_DNA"/>
</dbReference>
<dbReference type="RefSeq" id="WP_346337834.1">
    <property type="nucleotide sequence ID" value="NZ_JBBYXI010000010.1"/>
</dbReference>
<comment type="caution">
    <text evidence="1">The sequence shown here is derived from an EMBL/GenBank/DDBJ whole genome shotgun (WGS) entry which is preliminary data.</text>
</comment>
<accession>A0ABV0BLG9</accession>
<gene>
    <name evidence="1" type="ORF">WJT86_12065</name>
</gene>
<evidence type="ECO:0000313" key="1">
    <source>
        <dbReference type="EMBL" id="MEN3931788.1"/>
    </source>
</evidence>
<organism evidence="1 2">
    <name type="scientific">Hohaiivirga grylli</name>
    <dbReference type="NCBI Taxonomy" id="3133970"/>
    <lineage>
        <taxon>Bacteria</taxon>
        <taxon>Pseudomonadati</taxon>
        <taxon>Pseudomonadota</taxon>
        <taxon>Alphaproteobacteria</taxon>
        <taxon>Hyphomicrobiales</taxon>
        <taxon>Methylobacteriaceae</taxon>
        <taxon>Hohaiivirga</taxon>
    </lineage>
</organism>
<protein>
    <submittedName>
        <fullName evidence="1">Immunity 8 family protein</fullName>
    </submittedName>
</protein>
<reference evidence="1 2" key="1">
    <citation type="submission" date="2024-04" db="EMBL/GenBank/DDBJ databases">
        <title>A novel species isolated from cricket.</title>
        <authorList>
            <person name="Wang H.-C."/>
        </authorList>
    </citation>
    <scope>NUCLEOTIDE SEQUENCE [LARGE SCALE GENOMIC DNA]</scope>
    <source>
        <strain evidence="1 2">WL0021</strain>
    </source>
</reference>
<name>A0ABV0BLG9_9HYPH</name>
<evidence type="ECO:0000313" key="2">
    <source>
        <dbReference type="Proteomes" id="UP001418637"/>
    </source>
</evidence>
<dbReference type="InterPro" id="IPR028964">
    <property type="entry name" value="Imm8"/>
</dbReference>
<sequence length="117" mass="13952">MKAEIKKIMSPDVDLKTYKPEKDDFFGFLIEIFIGPHDFDGSEMFQVVVCTPEWLKENMINGKVLIGYRFILIEFYDMNKIFSEIKSYVENCSGNNWQEIALKLCRFAHWEFEDYKI</sequence>
<dbReference type="Proteomes" id="UP001418637">
    <property type="component" value="Unassembled WGS sequence"/>
</dbReference>